<dbReference type="Gene3D" id="3.60.21.10">
    <property type="match status" value="1"/>
</dbReference>
<dbReference type="InterPro" id="IPR004843">
    <property type="entry name" value="Calcineurin-like_PHP"/>
</dbReference>
<feature type="domain" description="Calcineurin-like phosphoesterase" evidence="2">
    <location>
        <begin position="3"/>
        <end position="195"/>
    </location>
</feature>
<dbReference type="InterPro" id="IPR029052">
    <property type="entry name" value="Metallo-depent_PP-like"/>
</dbReference>
<keyword evidence="1" id="KW-0378">Hydrolase</keyword>
<name>A0A2S9TD24_9BACT</name>
<evidence type="ECO:0000256" key="1">
    <source>
        <dbReference type="ARBA" id="ARBA00022801"/>
    </source>
</evidence>
<dbReference type="InterPro" id="IPR050535">
    <property type="entry name" value="DNA_Repair-Maintenance_Comp"/>
</dbReference>
<evidence type="ECO:0000313" key="4">
    <source>
        <dbReference type="Proteomes" id="UP000239151"/>
    </source>
</evidence>
<dbReference type="InterPro" id="IPR041796">
    <property type="entry name" value="Mre11_N"/>
</dbReference>
<dbReference type="Proteomes" id="UP000239151">
    <property type="component" value="Unassembled WGS sequence"/>
</dbReference>
<gene>
    <name evidence="3" type="ORF">CJ670_08165</name>
</gene>
<protein>
    <recommendedName>
        <fullName evidence="2">Calcineurin-like phosphoesterase domain-containing protein</fullName>
    </recommendedName>
</protein>
<dbReference type="EMBL" id="NXGI01000017">
    <property type="protein sequence ID" value="PRM96728.1"/>
    <property type="molecule type" value="Genomic_DNA"/>
</dbReference>
<dbReference type="Pfam" id="PF00149">
    <property type="entry name" value="Metallophos"/>
    <property type="match status" value="1"/>
</dbReference>
<evidence type="ECO:0000313" key="3">
    <source>
        <dbReference type="EMBL" id="PRM96728.1"/>
    </source>
</evidence>
<dbReference type="InterPro" id="IPR014576">
    <property type="entry name" value="Pesterase_YhaO"/>
</dbReference>
<dbReference type="CDD" id="cd00840">
    <property type="entry name" value="MPP_Mre11_N"/>
    <property type="match status" value="1"/>
</dbReference>
<proteinExistence type="predicted"/>
<accession>A0A2S9TD24</accession>
<organism evidence="3 4">
    <name type="scientific">Aliarcobacter cryaerophilus</name>
    <dbReference type="NCBI Taxonomy" id="28198"/>
    <lineage>
        <taxon>Bacteria</taxon>
        <taxon>Pseudomonadati</taxon>
        <taxon>Campylobacterota</taxon>
        <taxon>Epsilonproteobacteria</taxon>
        <taxon>Campylobacterales</taxon>
        <taxon>Arcobacteraceae</taxon>
        <taxon>Aliarcobacter</taxon>
    </lineage>
</organism>
<comment type="caution">
    <text evidence="3">The sequence shown here is derived from an EMBL/GenBank/DDBJ whole genome shotgun (WGS) entry which is preliminary data.</text>
</comment>
<dbReference type="PANTHER" id="PTHR30337">
    <property type="entry name" value="COMPONENT OF ATP-DEPENDENT DSDNA EXONUCLEASE"/>
    <property type="match status" value="1"/>
</dbReference>
<dbReference type="GO" id="GO:0016787">
    <property type="term" value="F:hydrolase activity"/>
    <property type="evidence" value="ECO:0007669"/>
    <property type="project" value="UniProtKB-KW"/>
</dbReference>
<evidence type="ECO:0000259" key="2">
    <source>
        <dbReference type="Pfam" id="PF00149"/>
    </source>
</evidence>
<dbReference type="PIRSF" id="PIRSF033091">
    <property type="entry name" value="Pesterase_YhaO"/>
    <property type="match status" value="1"/>
</dbReference>
<dbReference type="SUPFAM" id="SSF56300">
    <property type="entry name" value="Metallo-dependent phosphatases"/>
    <property type="match status" value="1"/>
</dbReference>
<dbReference type="PANTHER" id="PTHR30337:SF7">
    <property type="entry name" value="PHOSPHOESTERASE"/>
    <property type="match status" value="1"/>
</dbReference>
<reference evidence="3 4" key="1">
    <citation type="submission" date="2017-09" db="EMBL/GenBank/DDBJ databases">
        <title>Reassesment of A. cryaerophilus.</title>
        <authorList>
            <person name="Perez-Cataluna A."/>
            <person name="Collado L."/>
            <person name="Salgado O."/>
            <person name="Lefinanco V."/>
            <person name="Figueras M.J."/>
        </authorList>
    </citation>
    <scope>NUCLEOTIDE SEQUENCE [LARGE SCALE GENOMIC DNA]</scope>
    <source>
        <strain evidence="3 4">LMG 9065</strain>
    </source>
</reference>
<dbReference type="AlphaFoldDB" id="A0A2S9TD24"/>
<sequence length="397" mass="45303">MSIKFIHCADVHLGSPLVAASKEKKDLLNDAIENALKNMVNLAISENVDFVVIAGDLFDGKMTNASIGRKFKSIMKPLEEEKIYTYVLFGNHDAEGKHSLTFSNSEYMKFFSADNAETFKIEEKKIAVHGQSFKTQSVTDNLAKQYPQKVDGYFNIGVLHTSLDGKEGHDNYAPCSINDLVNKNYDYWALGHIHKKEIVKEANPTIIYSGNIQGRHSKESEEKGCFLVQIDENHSITPIFKKLNKVEFLDIKVHIEDVDDENTLETKITENLPITVSESFLKLTLTGKTELHYKINVENIKLSLPTNIELVKFKNETTFPKSEDEIAQMQDTIGTLMKCFEKQEVENEIEFLKQNIFDSLIDKYDDDLKNELKNEININDTKYLKEIVVEQLSKAMK</sequence>